<feature type="non-terminal residue" evidence="2">
    <location>
        <position position="1"/>
    </location>
</feature>
<dbReference type="InterPro" id="IPR036259">
    <property type="entry name" value="MFS_trans_sf"/>
</dbReference>
<evidence type="ECO:0000256" key="1">
    <source>
        <dbReference type="SAM" id="Phobius"/>
    </source>
</evidence>
<keyword evidence="1" id="KW-0812">Transmembrane</keyword>
<gene>
    <name evidence="2" type="ORF">COX46_03660</name>
</gene>
<reference evidence="2 3" key="1">
    <citation type="submission" date="2017-09" db="EMBL/GenBank/DDBJ databases">
        <title>Depth-based differentiation of microbial function through sediment-hosted aquifers and enrichment of novel symbionts in the deep terrestrial subsurface.</title>
        <authorList>
            <person name="Probst A.J."/>
            <person name="Ladd B."/>
            <person name="Jarett J.K."/>
            <person name="Geller-Mcgrath D.E."/>
            <person name="Sieber C.M."/>
            <person name="Emerson J.B."/>
            <person name="Anantharaman K."/>
            <person name="Thomas B.C."/>
            <person name="Malmstrom R."/>
            <person name="Stieglmeier M."/>
            <person name="Klingl A."/>
            <person name="Woyke T."/>
            <person name="Ryan C.M."/>
            <person name="Banfield J.F."/>
        </authorList>
    </citation>
    <scope>NUCLEOTIDE SEQUENCE [LARGE SCALE GENOMIC DNA]</scope>
    <source>
        <strain evidence="2">CG23_combo_of_CG06-09_8_20_14_all_48_7</strain>
    </source>
</reference>
<keyword evidence="1" id="KW-1133">Transmembrane helix</keyword>
<sequence length="113" mass="11820">FGYPAALRWVGGIIFLFAFCRAVAETASYPWTQEVIPNSVRGKFGGIQGIISTLVQIAAVAVVSYVVGRFTGLGKYMVLIASGVITGIAAVVCFSFVPGGKPNPPGPKKVTNL</sequence>
<evidence type="ECO:0000313" key="3">
    <source>
        <dbReference type="Proteomes" id="UP000230392"/>
    </source>
</evidence>
<dbReference type="Gene3D" id="1.20.1250.20">
    <property type="entry name" value="MFS general substrate transporter like domains"/>
    <property type="match status" value="1"/>
</dbReference>
<feature type="non-terminal residue" evidence="2">
    <location>
        <position position="113"/>
    </location>
</feature>
<evidence type="ECO:0008006" key="4">
    <source>
        <dbReference type="Google" id="ProtNLM"/>
    </source>
</evidence>
<keyword evidence="1" id="KW-0472">Membrane</keyword>
<accession>A0A2G9YAF5</accession>
<comment type="caution">
    <text evidence="2">The sequence shown here is derived from an EMBL/GenBank/DDBJ whole genome shotgun (WGS) entry which is preliminary data.</text>
</comment>
<feature type="transmembrane region" description="Helical" evidence="1">
    <location>
        <begin position="44"/>
        <end position="67"/>
    </location>
</feature>
<dbReference type="Proteomes" id="UP000230392">
    <property type="component" value="Unassembled WGS sequence"/>
</dbReference>
<evidence type="ECO:0000313" key="2">
    <source>
        <dbReference type="EMBL" id="PIP16206.1"/>
    </source>
</evidence>
<feature type="transmembrane region" description="Helical" evidence="1">
    <location>
        <begin position="7"/>
        <end position="24"/>
    </location>
</feature>
<name>A0A2G9YAF5_9BACT</name>
<dbReference type="AlphaFoldDB" id="A0A2G9YAF5"/>
<dbReference type="EMBL" id="PCRF01000178">
    <property type="protein sequence ID" value="PIP16206.1"/>
    <property type="molecule type" value="Genomic_DNA"/>
</dbReference>
<organism evidence="2 3">
    <name type="scientific">bacterium (Candidatus Ratteibacteria) CG23_combo_of_CG06-09_8_20_14_all_48_7</name>
    <dbReference type="NCBI Taxonomy" id="2014292"/>
    <lineage>
        <taxon>Bacteria</taxon>
        <taxon>Candidatus Ratteibacteria</taxon>
    </lineage>
</organism>
<dbReference type="SUPFAM" id="SSF103473">
    <property type="entry name" value="MFS general substrate transporter"/>
    <property type="match status" value="1"/>
</dbReference>
<feature type="transmembrane region" description="Helical" evidence="1">
    <location>
        <begin position="76"/>
        <end position="97"/>
    </location>
</feature>
<protein>
    <recommendedName>
        <fullName evidence="4">MFS transporter</fullName>
    </recommendedName>
</protein>
<proteinExistence type="predicted"/>